<evidence type="ECO:0000256" key="1">
    <source>
        <dbReference type="ARBA" id="ARBA00001924"/>
    </source>
</evidence>
<keyword evidence="5" id="KW-0408">Iron</keyword>
<evidence type="ECO:0000259" key="8">
    <source>
        <dbReference type="PROSITE" id="PS51387"/>
    </source>
</evidence>
<comment type="caution">
    <text evidence="9">The sequence shown here is derived from an EMBL/GenBank/DDBJ whole genome shotgun (WGS) entry which is preliminary data.</text>
</comment>
<dbReference type="InterPro" id="IPR005107">
    <property type="entry name" value="CO_DH_flav_C"/>
</dbReference>
<dbReference type="Gene3D" id="3.30.390.50">
    <property type="entry name" value="CO dehydrogenase flavoprotein, C-terminal domain"/>
    <property type="match status" value="1"/>
</dbReference>
<dbReference type="InterPro" id="IPR002346">
    <property type="entry name" value="Mopterin_DH_FAD-bd"/>
</dbReference>
<evidence type="ECO:0000256" key="7">
    <source>
        <dbReference type="ARBA" id="ARBA00034078"/>
    </source>
</evidence>
<dbReference type="Gene3D" id="3.30.365.10">
    <property type="entry name" value="Aldehyde oxidase/xanthine dehydrogenase, molybdopterin binding domain"/>
    <property type="match status" value="4"/>
</dbReference>
<dbReference type="InterPro" id="IPR036856">
    <property type="entry name" value="Ald_Oxase/Xan_DH_a/b_sf"/>
</dbReference>
<accession>A0ABP9I537</accession>
<dbReference type="Pfam" id="PF01315">
    <property type="entry name" value="Ald_Xan_dh_C"/>
    <property type="match status" value="1"/>
</dbReference>
<dbReference type="PROSITE" id="PS51387">
    <property type="entry name" value="FAD_PCMH"/>
    <property type="match status" value="1"/>
</dbReference>
<reference evidence="10" key="1">
    <citation type="journal article" date="2019" name="Int. J. Syst. Evol. Microbiol.">
        <title>The Global Catalogue of Microorganisms (GCM) 10K type strain sequencing project: providing services to taxonomists for standard genome sequencing and annotation.</title>
        <authorList>
            <consortium name="The Broad Institute Genomics Platform"/>
            <consortium name="The Broad Institute Genome Sequencing Center for Infectious Disease"/>
            <person name="Wu L."/>
            <person name="Ma J."/>
        </authorList>
    </citation>
    <scope>NUCLEOTIDE SEQUENCE [LARGE SCALE GENOMIC DNA]</scope>
    <source>
        <strain evidence="10">JCM 17986</strain>
    </source>
</reference>
<dbReference type="Proteomes" id="UP001500466">
    <property type="component" value="Unassembled WGS sequence"/>
</dbReference>
<dbReference type="SUPFAM" id="SSF55447">
    <property type="entry name" value="CO dehydrogenase flavoprotein C-terminal domain-like"/>
    <property type="match status" value="1"/>
</dbReference>
<gene>
    <name evidence="9" type="ORF">GCM10023205_68570</name>
</gene>
<dbReference type="Gene3D" id="3.90.1170.50">
    <property type="entry name" value="Aldehyde oxidase/xanthine dehydrogenase, a/b hammerhead"/>
    <property type="match status" value="1"/>
</dbReference>
<dbReference type="SUPFAM" id="SSF56003">
    <property type="entry name" value="Molybdenum cofactor-binding domain"/>
    <property type="match status" value="1"/>
</dbReference>
<dbReference type="Pfam" id="PF02738">
    <property type="entry name" value="MoCoBD_1"/>
    <property type="match status" value="1"/>
</dbReference>
<keyword evidence="10" id="KW-1185">Reference proteome</keyword>
<evidence type="ECO:0000256" key="4">
    <source>
        <dbReference type="ARBA" id="ARBA00023002"/>
    </source>
</evidence>
<dbReference type="EMBL" id="BAABHS010000034">
    <property type="protein sequence ID" value="GAA4987949.1"/>
    <property type="molecule type" value="Genomic_DNA"/>
</dbReference>
<keyword evidence="2" id="KW-0001">2Fe-2S</keyword>
<sequence>MIGQSVPHVDWAAKTDGTAQYAADLSLPGMLVGGVLRSPHPHARILRIDVSAAAALPGVVCVLTSADLPDRRYLDYGEPYTDRRVLASNVVRHIGEPVAVVAAETSEQADRALALIKVKYRRTKAAFTVADALAPGAPAIHPGGNVASETRQTHGDIAAGRRAAVHVVRGRYVSPKQAHAIMEPHTVVAHWTGGRLEMWAPSQGPRAVHTDVAQVLDLAPEQVHLNEITVGGDFGSRVDISHLEALAGALSMKCGRPVRLQHDRADEFAFTKSRQSWDMELEFGADADGKVTHLAAEFLSDNGAYNMAGPSETYYGASALGSAYRVLGYEAHGRCVYTNTQPPSSFRGAGGYPPNFGLEIIADELADAVGMDPIDFRLANAVGDAGETAVTGWQVKSSRLAACLETVRREIGWDEKRRLGGSGRGVGVAVTIHVTGLRRAGMVESGASVDVGRDGRVRLRTGAADPGTGQKTMLAQVVAHELGLPLDRVDVLTTDTDRTLHDTGAGASRGTFISAHAVGMTARAAADELRGRAAAKLGCAADDVSLRDGQALGGGGAVDLGDLVDLADGDLSVDAEYVGDFEEDDYTGAGDISATYSFAAQAVEVDVDRDTGALRVVKVVAAHDSGHILNPLTARGQVEGGVVIGLGAALGEELLFEGGRVVNTGYADYAMPRAGAVPDIDVHFLESDDPVGPYGAKGLAEIALLPTGAALVNAVSHALGTRVREAPLTPDRILRALGKETPVRPLWRRPDRWWVAAIRWGYPRGIHAALARFGTPWGRGPRVGPVSEFRSPATPAEATAVLAANPGAKVLAGGTDLLVARKQRLVAPSTLVDLTGCRGMGRIEPGADGGLLIGAGVTLAELAASDEAGPALRDTAAGIASTQIRNMATVAGNLLQDKRCWFYRQGFDCYKRNGVASPCYAILGDHRFYHAVIDGHRCQAVTPSDLATTFTALDAVVRTGRRDIAMADLYTGPGETVIGHDEVVTGVRVPAAARARRTSFAKLRLWEGGFATVSAAVSLSSDTGECRVVLGGVAPVPYRAREVERLVLAGAAPDVAAAAWTRDAHPLRDNGWKLTAGTGLLKRLLEEACS</sequence>
<dbReference type="Pfam" id="PF00941">
    <property type="entry name" value="FAD_binding_5"/>
    <property type="match status" value="1"/>
</dbReference>
<dbReference type="InterPro" id="IPR016169">
    <property type="entry name" value="FAD-bd_PCMH_sub2"/>
</dbReference>
<dbReference type="InterPro" id="IPR046867">
    <property type="entry name" value="AldOxase/xan_DH_MoCoBD2"/>
</dbReference>
<dbReference type="PANTHER" id="PTHR11908:SF157">
    <property type="entry name" value="XANTHINE DEHYDROGENASE SUBUNIT D-RELATED"/>
    <property type="match status" value="1"/>
</dbReference>
<dbReference type="InterPro" id="IPR000674">
    <property type="entry name" value="Ald_Oxase/Xan_DH_a/b"/>
</dbReference>
<protein>
    <recommendedName>
        <fullName evidence="8">FAD-binding PCMH-type domain-containing protein</fullName>
    </recommendedName>
</protein>
<dbReference type="InterPro" id="IPR016167">
    <property type="entry name" value="FAD-bd_PCMH_sub1"/>
</dbReference>
<evidence type="ECO:0000256" key="2">
    <source>
        <dbReference type="ARBA" id="ARBA00022714"/>
    </source>
</evidence>
<feature type="domain" description="FAD-binding PCMH-type" evidence="8">
    <location>
        <begin position="781"/>
        <end position="994"/>
    </location>
</feature>
<dbReference type="SUPFAM" id="SSF56176">
    <property type="entry name" value="FAD-binding/transporter-associated domain-like"/>
    <property type="match status" value="1"/>
</dbReference>
<evidence type="ECO:0000313" key="9">
    <source>
        <dbReference type="EMBL" id="GAA4987949.1"/>
    </source>
</evidence>
<dbReference type="InterPro" id="IPR036683">
    <property type="entry name" value="CO_DH_flav_C_dom_sf"/>
</dbReference>
<dbReference type="SMART" id="SM01008">
    <property type="entry name" value="Ald_Xan_dh_C"/>
    <property type="match status" value="1"/>
</dbReference>
<keyword evidence="6" id="KW-0411">Iron-sulfur</keyword>
<evidence type="ECO:0000256" key="6">
    <source>
        <dbReference type="ARBA" id="ARBA00023014"/>
    </source>
</evidence>
<dbReference type="Gene3D" id="3.30.465.10">
    <property type="match status" value="2"/>
</dbReference>
<comment type="cofactor">
    <cofactor evidence="1">
        <name>Mo-molybdopterin</name>
        <dbReference type="ChEBI" id="CHEBI:71302"/>
    </cofactor>
</comment>
<dbReference type="PANTHER" id="PTHR11908">
    <property type="entry name" value="XANTHINE DEHYDROGENASE"/>
    <property type="match status" value="1"/>
</dbReference>
<dbReference type="InterPro" id="IPR037165">
    <property type="entry name" value="AldOxase/xan_DH_Mopterin-bd_sf"/>
</dbReference>
<name>A0ABP9I537_9ACTN</name>
<organism evidence="9 10">
    <name type="scientific">Yinghuangia aomiensis</name>
    <dbReference type="NCBI Taxonomy" id="676205"/>
    <lineage>
        <taxon>Bacteria</taxon>
        <taxon>Bacillati</taxon>
        <taxon>Actinomycetota</taxon>
        <taxon>Actinomycetes</taxon>
        <taxon>Kitasatosporales</taxon>
        <taxon>Streptomycetaceae</taxon>
        <taxon>Yinghuangia</taxon>
    </lineage>
</organism>
<proteinExistence type="predicted"/>
<evidence type="ECO:0000313" key="10">
    <source>
        <dbReference type="Proteomes" id="UP001500466"/>
    </source>
</evidence>
<dbReference type="Gene3D" id="3.30.43.10">
    <property type="entry name" value="Uridine Diphospho-n-acetylenolpyruvylglucosamine Reductase, domain 2"/>
    <property type="match status" value="1"/>
</dbReference>
<keyword evidence="4" id="KW-0560">Oxidoreductase</keyword>
<dbReference type="Pfam" id="PF20256">
    <property type="entry name" value="MoCoBD_2"/>
    <property type="match status" value="1"/>
</dbReference>
<dbReference type="InterPro" id="IPR016166">
    <property type="entry name" value="FAD-bd_PCMH"/>
</dbReference>
<evidence type="ECO:0000256" key="3">
    <source>
        <dbReference type="ARBA" id="ARBA00022723"/>
    </source>
</evidence>
<comment type="cofactor">
    <cofactor evidence="7">
        <name>[2Fe-2S] cluster</name>
        <dbReference type="ChEBI" id="CHEBI:190135"/>
    </cofactor>
</comment>
<keyword evidence="3" id="KW-0479">Metal-binding</keyword>
<dbReference type="InterPro" id="IPR036318">
    <property type="entry name" value="FAD-bd_PCMH-like_sf"/>
</dbReference>
<dbReference type="SMART" id="SM01092">
    <property type="entry name" value="CO_deh_flav_C"/>
    <property type="match status" value="1"/>
</dbReference>
<dbReference type="SUPFAM" id="SSF54665">
    <property type="entry name" value="CO dehydrogenase molybdoprotein N-domain-like"/>
    <property type="match status" value="1"/>
</dbReference>
<evidence type="ECO:0000256" key="5">
    <source>
        <dbReference type="ARBA" id="ARBA00023004"/>
    </source>
</evidence>
<dbReference type="InterPro" id="IPR008274">
    <property type="entry name" value="AldOxase/xan_DH_MoCoBD1"/>
</dbReference>
<dbReference type="RefSeq" id="WP_345679694.1">
    <property type="nucleotide sequence ID" value="NZ_BAABHS010000034.1"/>
</dbReference>
<dbReference type="InterPro" id="IPR016208">
    <property type="entry name" value="Ald_Oxase/xanthine_DH-like"/>
</dbReference>